<dbReference type="InterPro" id="IPR036412">
    <property type="entry name" value="HAD-like_sf"/>
</dbReference>
<dbReference type="EMBL" id="BARU01018356">
    <property type="protein sequence ID" value="GAH55502.1"/>
    <property type="molecule type" value="Genomic_DNA"/>
</dbReference>
<comment type="caution">
    <text evidence="1">The sequence shown here is derived from an EMBL/GenBank/DDBJ whole genome shotgun (WGS) entry which is preliminary data.</text>
</comment>
<dbReference type="Gene3D" id="3.40.50.1000">
    <property type="entry name" value="HAD superfamily/HAD-like"/>
    <property type="match status" value="1"/>
</dbReference>
<organism evidence="1">
    <name type="scientific">marine sediment metagenome</name>
    <dbReference type="NCBI Taxonomy" id="412755"/>
    <lineage>
        <taxon>unclassified sequences</taxon>
        <taxon>metagenomes</taxon>
        <taxon>ecological metagenomes</taxon>
    </lineage>
</organism>
<dbReference type="InterPro" id="IPR023214">
    <property type="entry name" value="HAD_sf"/>
</dbReference>
<gene>
    <name evidence="1" type="ORF">S03H2_30343</name>
</gene>
<dbReference type="AlphaFoldDB" id="X1GE89"/>
<protein>
    <submittedName>
        <fullName evidence="1">Uncharacterized protein</fullName>
    </submittedName>
</protein>
<name>X1GE89_9ZZZZ</name>
<proteinExistence type="predicted"/>
<sequence length="54" mass="5826">MIEDSHWGLEAAKAAGMHTVAITNSYDADQLAIAEKVVTQLSELSIDDLQHLCA</sequence>
<evidence type="ECO:0000313" key="1">
    <source>
        <dbReference type="EMBL" id="GAH55502.1"/>
    </source>
</evidence>
<reference evidence="1" key="1">
    <citation type="journal article" date="2014" name="Front. Microbiol.">
        <title>High frequency of phylogenetically diverse reductive dehalogenase-homologous genes in deep subseafloor sedimentary metagenomes.</title>
        <authorList>
            <person name="Kawai M."/>
            <person name="Futagami T."/>
            <person name="Toyoda A."/>
            <person name="Takaki Y."/>
            <person name="Nishi S."/>
            <person name="Hori S."/>
            <person name="Arai W."/>
            <person name="Tsubouchi T."/>
            <person name="Morono Y."/>
            <person name="Uchiyama I."/>
            <person name="Ito T."/>
            <person name="Fujiyama A."/>
            <person name="Inagaki F."/>
            <person name="Takami H."/>
        </authorList>
    </citation>
    <scope>NUCLEOTIDE SEQUENCE</scope>
    <source>
        <strain evidence="1">Expedition CK06-06</strain>
    </source>
</reference>
<accession>X1GE89</accession>
<dbReference type="SUPFAM" id="SSF56784">
    <property type="entry name" value="HAD-like"/>
    <property type="match status" value="1"/>
</dbReference>